<organism evidence="9 10">
    <name type="scientific">Ceratodon purpureus</name>
    <name type="common">Fire moss</name>
    <name type="synonym">Dicranum purpureum</name>
    <dbReference type="NCBI Taxonomy" id="3225"/>
    <lineage>
        <taxon>Eukaryota</taxon>
        <taxon>Viridiplantae</taxon>
        <taxon>Streptophyta</taxon>
        <taxon>Embryophyta</taxon>
        <taxon>Bryophyta</taxon>
        <taxon>Bryophytina</taxon>
        <taxon>Bryopsida</taxon>
        <taxon>Dicranidae</taxon>
        <taxon>Pseudoditrichales</taxon>
        <taxon>Ditrichaceae</taxon>
        <taxon>Ceratodon</taxon>
    </lineage>
</organism>
<protein>
    <recommendedName>
        <fullName evidence="6">Expansin</fullName>
    </recommendedName>
</protein>
<evidence type="ECO:0000256" key="4">
    <source>
        <dbReference type="ARBA" id="ARBA00022729"/>
    </source>
</evidence>
<dbReference type="InterPro" id="IPR007118">
    <property type="entry name" value="Expan_Lol_pI"/>
</dbReference>
<evidence type="ECO:0000256" key="5">
    <source>
        <dbReference type="ARBA" id="ARBA00023136"/>
    </source>
</evidence>
<dbReference type="Proteomes" id="UP000822688">
    <property type="component" value="Chromosome 8"/>
</dbReference>
<dbReference type="Gene3D" id="2.60.40.760">
    <property type="entry name" value="Expansin, cellulose-binding-like domain"/>
    <property type="match status" value="1"/>
</dbReference>
<accession>A0A8T0H7J5</accession>
<dbReference type="InterPro" id="IPR007117">
    <property type="entry name" value="Expansin_CBD"/>
</dbReference>
<evidence type="ECO:0000259" key="8">
    <source>
        <dbReference type="PROSITE" id="PS50843"/>
    </source>
</evidence>
<dbReference type="PROSITE" id="PS50842">
    <property type="entry name" value="EXPANSIN_EG45"/>
    <property type="match status" value="1"/>
</dbReference>
<dbReference type="PANTHER" id="PTHR31867">
    <property type="entry name" value="EXPANSIN-A15"/>
    <property type="match status" value="1"/>
</dbReference>
<evidence type="ECO:0000256" key="6">
    <source>
        <dbReference type="RuleBase" id="RU365023"/>
    </source>
</evidence>
<dbReference type="PRINTS" id="PR01225">
    <property type="entry name" value="EXPANSNFAMLY"/>
</dbReference>
<dbReference type="Pfam" id="PF03330">
    <property type="entry name" value="DPBB_1"/>
    <property type="match status" value="1"/>
</dbReference>
<keyword evidence="4 6" id="KW-0732">Signal</keyword>
<feature type="domain" description="Expansin-like CBD" evidence="8">
    <location>
        <begin position="195"/>
        <end position="276"/>
    </location>
</feature>
<dbReference type="InterPro" id="IPR036908">
    <property type="entry name" value="RlpA-like_sf"/>
</dbReference>
<gene>
    <name evidence="9" type="ORF">KC19_8G159500</name>
</gene>
<dbReference type="GO" id="GO:0016020">
    <property type="term" value="C:membrane"/>
    <property type="evidence" value="ECO:0007669"/>
    <property type="project" value="UniProtKB-SubCell"/>
</dbReference>
<dbReference type="SUPFAM" id="SSF50685">
    <property type="entry name" value="Barwin-like endoglucanases"/>
    <property type="match status" value="1"/>
</dbReference>
<dbReference type="AlphaFoldDB" id="A0A8T0H7J5"/>
<dbReference type="PRINTS" id="PR01226">
    <property type="entry name" value="EXPANSIN"/>
</dbReference>
<evidence type="ECO:0000259" key="7">
    <source>
        <dbReference type="PROSITE" id="PS50842"/>
    </source>
</evidence>
<evidence type="ECO:0000313" key="10">
    <source>
        <dbReference type="Proteomes" id="UP000822688"/>
    </source>
</evidence>
<dbReference type="InterPro" id="IPR009009">
    <property type="entry name" value="RlpA-like_DPBB"/>
</dbReference>
<dbReference type="PROSITE" id="PS50843">
    <property type="entry name" value="EXPANSIN_CBD"/>
    <property type="match status" value="1"/>
</dbReference>
<dbReference type="Gene3D" id="2.40.40.10">
    <property type="entry name" value="RlpA-like domain"/>
    <property type="match status" value="1"/>
</dbReference>
<comment type="caution">
    <text evidence="9">The sequence shown here is derived from an EMBL/GenBank/DDBJ whole genome shotgun (WGS) entry which is preliminary data.</text>
</comment>
<dbReference type="InterPro" id="IPR036749">
    <property type="entry name" value="Expansin_CBD_sf"/>
</dbReference>
<evidence type="ECO:0000256" key="3">
    <source>
        <dbReference type="ARBA" id="ARBA00022525"/>
    </source>
</evidence>
<keyword evidence="5" id="KW-0472">Membrane</keyword>
<dbReference type="CDD" id="cd22274">
    <property type="entry name" value="DPBB_EXPA_N"/>
    <property type="match status" value="1"/>
</dbReference>
<dbReference type="InterPro" id="IPR007112">
    <property type="entry name" value="Expansin/allergen_DPBB_dom"/>
</dbReference>
<evidence type="ECO:0000256" key="2">
    <source>
        <dbReference type="ARBA" id="ARBA00022512"/>
    </source>
</evidence>
<proteinExistence type="inferred from homology"/>
<feature type="signal peptide" evidence="6">
    <location>
        <begin position="1"/>
        <end position="25"/>
    </location>
</feature>
<keyword evidence="2 6" id="KW-0134">Cell wall</keyword>
<feature type="chain" id="PRO_5035967217" description="Expansin" evidence="6">
    <location>
        <begin position="26"/>
        <end position="279"/>
    </location>
</feature>
<comment type="similarity">
    <text evidence="1 6">Belongs to the expansin family. Expansin A subfamily.</text>
</comment>
<comment type="subcellular location">
    <subcellularLocation>
        <location evidence="6">Secreted</location>
        <location evidence="6">Cell wall</location>
    </subcellularLocation>
    <subcellularLocation>
        <location evidence="6">Membrane</location>
        <topology evidence="6">Peripheral membrane protein</topology>
    </subcellularLocation>
</comment>
<name>A0A8T0H7J5_CERPU</name>
<keyword evidence="3 6" id="KW-0964">Secreted</keyword>
<dbReference type="SMART" id="SM00837">
    <property type="entry name" value="DPBB_1"/>
    <property type="match status" value="1"/>
</dbReference>
<evidence type="ECO:0000313" key="9">
    <source>
        <dbReference type="EMBL" id="KAG0565052.1"/>
    </source>
</evidence>
<dbReference type="SUPFAM" id="SSF49590">
    <property type="entry name" value="PHL pollen allergen"/>
    <property type="match status" value="1"/>
</dbReference>
<evidence type="ECO:0000256" key="1">
    <source>
        <dbReference type="ARBA" id="ARBA00005392"/>
    </source>
</evidence>
<dbReference type="InterPro" id="IPR002963">
    <property type="entry name" value="Expansin"/>
</dbReference>
<feature type="domain" description="Expansin-like EG45" evidence="7">
    <location>
        <begin position="76"/>
        <end position="185"/>
    </location>
</feature>
<sequence length="279" mass="29151">MAMVMRSGALTLVVVVMVMVCYVEARHGHGGHHNNNPAPGNNNNHPAPANNIFMGSNWGQAHATYYGGADASGTQGGACGFGNLYNTGYGTNTAALSAALFNSGLSCGACYELTCDPSGSQYCLPGGSAIITATNFCPTGSNGGWCNTPKQHFDLAQPVFSKIARTVGGVIPINYRRVSCSKSGGMRFTINGNPYFLLVLVTNVGGAGDVQQLYIKGASTNWLPLKRNWGQMWQFTGNSGMHGQAISFKAVTGDGATAVSDNVAPPNWGFGQTFEGANF</sequence>
<comment type="function">
    <text evidence="6">Causes loosening and extension of plant cell walls by disrupting non-covalent bonding between cellulose microfibrils and matrix glucans. No enzymatic activity has been found.</text>
</comment>
<keyword evidence="10" id="KW-1185">Reference proteome</keyword>
<dbReference type="Pfam" id="PF01357">
    <property type="entry name" value="Expansin_C"/>
    <property type="match status" value="1"/>
</dbReference>
<reference evidence="9" key="1">
    <citation type="submission" date="2020-06" db="EMBL/GenBank/DDBJ databases">
        <title>WGS assembly of Ceratodon purpureus strain R40.</title>
        <authorList>
            <person name="Carey S.B."/>
            <person name="Jenkins J."/>
            <person name="Shu S."/>
            <person name="Lovell J.T."/>
            <person name="Sreedasyam A."/>
            <person name="Maumus F."/>
            <person name="Tiley G.P."/>
            <person name="Fernandez-Pozo N."/>
            <person name="Barry K."/>
            <person name="Chen C."/>
            <person name="Wang M."/>
            <person name="Lipzen A."/>
            <person name="Daum C."/>
            <person name="Saski C.A."/>
            <person name="Payton A.C."/>
            <person name="Mcbreen J.C."/>
            <person name="Conrad R.E."/>
            <person name="Kollar L.M."/>
            <person name="Olsson S."/>
            <person name="Huttunen S."/>
            <person name="Landis J.B."/>
            <person name="Wickett N.J."/>
            <person name="Johnson M.G."/>
            <person name="Rensing S.A."/>
            <person name="Grimwood J."/>
            <person name="Schmutz J."/>
            <person name="Mcdaniel S.F."/>
        </authorList>
    </citation>
    <scope>NUCLEOTIDE SEQUENCE</scope>
    <source>
        <strain evidence="9">R40</strain>
    </source>
</reference>
<keyword evidence="6" id="KW-0961">Cell wall biogenesis/degradation</keyword>
<dbReference type="GO" id="GO:0009664">
    <property type="term" value="P:plant-type cell wall organization"/>
    <property type="evidence" value="ECO:0007669"/>
    <property type="project" value="InterPro"/>
</dbReference>
<dbReference type="GO" id="GO:0005576">
    <property type="term" value="C:extracellular region"/>
    <property type="evidence" value="ECO:0007669"/>
    <property type="project" value="InterPro"/>
</dbReference>
<dbReference type="EMBL" id="CM026429">
    <property type="protein sequence ID" value="KAG0565052.1"/>
    <property type="molecule type" value="Genomic_DNA"/>
</dbReference>